<gene>
    <name evidence="11" type="primary">100121589</name>
</gene>
<dbReference type="AlphaFoldDB" id="A0A7M7LTM6"/>
<evidence type="ECO:0000256" key="7">
    <source>
        <dbReference type="PIRSR" id="PIRSR037945-1"/>
    </source>
</evidence>
<dbReference type="SMR" id="A0A7M7LTM6"/>
<dbReference type="GO" id="GO:0008745">
    <property type="term" value="F:N-acetylmuramoyl-L-alanine amidase activity"/>
    <property type="evidence" value="ECO:0007669"/>
    <property type="project" value="InterPro"/>
</dbReference>
<evidence type="ECO:0000256" key="1">
    <source>
        <dbReference type="ARBA" id="ARBA00007553"/>
    </source>
</evidence>
<evidence type="ECO:0000259" key="9">
    <source>
        <dbReference type="SMART" id="SM00644"/>
    </source>
</evidence>
<accession>A0A7M7LTM6</accession>
<dbReference type="SUPFAM" id="SSF55846">
    <property type="entry name" value="N-acetylmuramoyl-L-alanine amidase-like"/>
    <property type="match status" value="1"/>
</dbReference>
<keyword evidence="5 7" id="KW-1015">Disulfide bond</keyword>
<feature type="disulfide bond" evidence="7">
    <location>
        <begin position="41"/>
        <end position="166"/>
    </location>
</feature>
<evidence type="ECO:0000256" key="6">
    <source>
        <dbReference type="PIRNR" id="PIRNR037945"/>
    </source>
</evidence>
<dbReference type="OrthoDB" id="10001926at2759"/>
<dbReference type="InterPro" id="IPR006619">
    <property type="entry name" value="PGRP_domain_met/bac"/>
</dbReference>
<evidence type="ECO:0000256" key="2">
    <source>
        <dbReference type="ARBA" id="ARBA00022588"/>
    </source>
</evidence>
<evidence type="ECO:0000256" key="5">
    <source>
        <dbReference type="ARBA" id="ARBA00023157"/>
    </source>
</evidence>
<evidence type="ECO:0000256" key="8">
    <source>
        <dbReference type="SAM" id="SignalP"/>
    </source>
</evidence>
<sequence>MAERAHSLPGPSPLLLLLLVLLGCAAAPAFDEADGNSKGLCPRIVSRAEWKARKPLEREPLPTTPTPYVVVHHGGVSSYCQDQPSCSAIVRSYQNMHLDEHGWADIGYHFLVGEDGNVYEGRGWDLVGAHAPGYNGQGIGICLIGNFVDFLPNEAALRALRSLISCGVALDKLREDYSVIGHRQARNTECPGQALYEYVQRMPHWTDSPTPVPLNSSSG</sequence>
<keyword evidence="3 8" id="KW-0732">Signal</keyword>
<reference evidence="11" key="1">
    <citation type="submission" date="2021-01" db="UniProtKB">
        <authorList>
            <consortium name="EnsemblMetazoa"/>
        </authorList>
    </citation>
    <scope>IDENTIFICATION</scope>
</reference>
<dbReference type="FunFam" id="3.40.80.10:FF:000001">
    <property type="entry name" value="Peptidoglycan recognition protein 1"/>
    <property type="match status" value="1"/>
</dbReference>
<feature type="domain" description="Peptidoglycan recognition protein family" evidence="10">
    <location>
        <begin position="42"/>
        <end position="186"/>
    </location>
</feature>
<evidence type="ECO:0000313" key="12">
    <source>
        <dbReference type="Proteomes" id="UP000002358"/>
    </source>
</evidence>
<dbReference type="InParanoid" id="A0A7M7LTM6"/>
<dbReference type="PANTHER" id="PTHR11022:SF41">
    <property type="entry name" value="PEPTIDOGLYCAN-RECOGNITION PROTEIN LC-RELATED"/>
    <property type="match status" value="1"/>
</dbReference>
<proteinExistence type="inferred from homology"/>
<dbReference type="InterPro" id="IPR015510">
    <property type="entry name" value="PGRP"/>
</dbReference>
<keyword evidence="4 6" id="KW-0391">Immunity</keyword>
<evidence type="ECO:0000313" key="11">
    <source>
        <dbReference type="EnsemblMetazoa" id="XP_008201747"/>
    </source>
</evidence>
<dbReference type="Proteomes" id="UP000002358">
    <property type="component" value="Chromosome 5"/>
</dbReference>
<dbReference type="InterPro" id="IPR017331">
    <property type="entry name" value="Peptidoglycan_recognition"/>
</dbReference>
<dbReference type="PIRSF" id="PIRSF037945">
    <property type="entry name" value="PGRPs"/>
    <property type="match status" value="1"/>
</dbReference>
<feature type="disulfide bond" evidence="7">
    <location>
        <begin position="80"/>
        <end position="86"/>
    </location>
</feature>
<organism evidence="11 12">
    <name type="scientific">Nasonia vitripennis</name>
    <name type="common">Parasitic wasp</name>
    <dbReference type="NCBI Taxonomy" id="7425"/>
    <lineage>
        <taxon>Eukaryota</taxon>
        <taxon>Metazoa</taxon>
        <taxon>Ecdysozoa</taxon>
        <taxon>Arthropoda</taxon>
        <taxon>Hexapoda</taxon>
        <taxon>Insecta</taxon>
        <taxon>Pterygota</taxon>
        <taxon>Neoptera</taxon>
        <taxon>Endopterygota</taxon>
        <taxon>Hymenoptera</taxon>
        <taxon>Apocrita</taxon>
        <taxon>Proctotrupomorpha</taxon>
        <taxon>Chalcidoidea</taxon>
        <taxon>Pteromalidae</taxon>
        <taxon>Pteromalinae</taxon>
        <taxon>Nasonia</taxon>
    </lineage>
</organism>
<feature type="domain" description="N-acetylmuramoyl-L-alanine amidase" evidence="9">
    <location>
        <begin position="56"/>
        <end position="192"/>
    </location>
</feature>
<feature type="signal peptide" evidence="8">
    <location>
        <begin position="1"/>
        <end position="29"/>
    </location>
</feature>
<keyword evidence="12" id="KW-1185">Reference proteome</keyword>
<dbReference type="Pfam" id="PF01510">
    <property type="entry name" value="Amidase_2"/>
    <property type="match status" value="1"/>
</dbReference>
<keyword evidence="2 6" id="KW-0399">Innate immunity</keyword>
<dbReference type="SMART" id="SM00701">
    <property type="entry name" value="PGRP"/>
    <property type="match status" value="1"/>
</dbReference>
<evidence type="ECO:0000259" key="10">
    <source>
        <dbReference type="SMART" id="SM00701"/>
    </source>
</evidence>
<protein>
    <recommendedName>
        <fullName evidence="6">Peptidoglycan-recognition protein</fullName>
    </recommendedName>
</protein>
<dbReference type="CDD" id="cd06583">
    <property type="entry name" value="PGRP"/>
    <property type="match status" value="1"/>
</dbReference>
<dbReference type="EnsemblMetazoa" id="XM_008203525">
    <property type="protein sequence ID" value="XP_008201747"/>
    <property type="gene ID" value="LOC100121589"/>
</dbReference>
<dbReference type="GO" id="GO:0042834">
    <property type="term" value="F:peptidoglycan binding"/>
    <property type="evidence" value="ECO:0007669"/>
    <property type="project" value="InterPro"/>
</dbReference>
<dbReference type="GO" id="GO:0008270">
    <property type="term" value="F:zinc ion binding"/>
    <property type="evidence" value="ECO:0007669"/>
    <property type="project" value="InterPro"/>
</dbReference>
<dbReference type="SMART" id="SM00644">
    <property type="entry name" value="Ami_2"/>
    <property type="match status" value="1"/>
</dbReference>
<evidence type="ECO:0000256" key="4">
    <source>
        <dbReference type="ARBA" id="ARBA00022859"/>
    </source>
</evidence>
<name>A0A7M7LTM6_NASVI</name>
<dbReference type="InterPro" id="IPR036505">
    <property type="entry name" value="Amidase/PGRP_sf"/>
</dbReference>
<feature type="chain" id="PRO_5029545863" description="Peptidoglycan-recognition protein" evidence="8">
    <location>
        <begin position="30"/>
        <end position="219"/>
    </location>
</feature>
<dbReference type="PANTHER" id="PTHR11022">
    <property type="entry name" value="PEPTIDOGLYCAN RECOGNITION PROTEIN"/>
    <property type="match status" value="1"/>
</dbReference>
<dbReference type="InterPro" id="IPR002502">
    <property type="entry name" value="Amidase_domain"/>
</dbReference>
<dbReference type="FunCoup" id="A0A7M7LTM6">
    <property type="interactions" value="54"/>
</dbReference>
<dbReference type="Gene3D" id="3.40.80.10">
    <property type="entry name" value="Peptidoglycan recognition protein-like"/>
    <property type="match status" value="1"/>
</dbReference>
<dbReference type="PROSITE" id="PS51257">
    <property type="entry name" value="PROKAR_LIPOPROTEIN"/>
    <property type="match status" value="1"/>
</dbReference>
<dbReference type="GO" id="GO:0045087">
    <property type="term" value="P:innate immune response"/>
    <property type="evidence" value="ECO:0007669"/>
    <property type="project" value="UniProtKB-KW"/>
</dbReference>
<comment type="similarity">
    <text evidence="1 6">Belongs to the N-acetylmuramoyl-L-alanine amidase 2 family.</text>
</comment>
<dbReference type="GO" id="GO:0009253">
    <property type="term" value="P:peptidoglycan catabolic process"/>
    <property type="evidence" value="ECO:0007669"/>
    <property type="project" value="InterPro"/>
</dbReference>
<evidence type="ECO:0000256" key="3">
    <source>
        <dbReference type="ARBA" id="ARBA00022729"/>
    </source>
</evidence>